<dbReference type="Proteomes" id="UP000198565">
    <property type="component" value="Unassembled WGS sequence"/>
</dbReference>
<dbReference type="STRING" id="334253.SAMN04487943_108134"/>
<accession>A0A1I4ND86</accession>
<dbReference type="EMBL" id="FOTR01000008">
    <property type="protein sequence ID" value="SFM13532.1"/>
    <property type="molecule type" value="Genomic_DNA"/>
</dbReference>
<proteinExistence type="predicted"/>
<keyword evidence="2" id="KW-1185">Reference proteome</keyword>
<dbReference type="RefSeq" id="WP_175495450.1">
    <property type="nucleotide sequence ID" value="NZ_FOTR01000008.1"/>
</dbReference>
<evidence type="ECO:0000313" key="1">
    <source>
        <dbReference type="EMBL" id="SFM13532.1"/>
    </source>
</evidence>
<gene>
    <name evidence="1" type="ORF">SAMN04487943_108134</name>
</gene>
<name>A0A1I4ND86_9BACI</name>
<protein>
    <submittedName>
        <fullName evidence="1">Uncharacterized protein</fullName>
    </submittedName>
</protein>
<sequence length="56" mass="6817">MRYYYNPEVKYLLMYESLKKANLIYDNNPSSWKLPTIGLRPPYYANPQYTPYYPTI</sequence>
<evidence type="ECO:0000313" key="2">
    <source>
        <dbReference type="Proteomes" id="UP000198565"/>
    </source>
</evidence>
<organism evidence="1 2">
    <name type="scientific">Gracilibacillus orientalis</name>
    <dbReference type="NCBI Taxonomy" id="334253"/>
    <lineage>
        <taxon>Bacteria</taxon>
        <taxon>Bacillati</taxon>
        <taxon>Bacillota</taxon>
        <taxon>Bacilli</taxon>
        <taxon>Bacillales</taxon>
        <taxon>Bacillaceae</taxon>
        <taxon>Gracilibacillus</taxon>
    </lineage>
</organism>
<dbReference type="AlphaFoldDB" id="A0A1I4ND86"/>
<reference evidence="2" key="1">
    <citation type="submission" date="2016-10" db="EMBL/GenBank/DDBJ databases">
        <authorList>
            <person name="Varghese N."/>
            <person name="Submissions S."/>
        </authorList>
    </citation>
    <scope>NUCLEOTIDE SEQUENCE [LARGE SCALE GENOMIC DNA]</scope>
    <source>
        <strain evidence="2">CGMCC 1.4250</strain>
    </source>
</reference>